<protein>
    <submittedName>
        <fullName evidence="2">Uncharacterized protein LOC111023819</fullName>
    </submittedName>
</protein>
<dbReference type="OrthoDB" id="1430219at2759"/>
<dbReference type="AlphaFoldDB" id="A0A6J1DRX3"/>
<dbReference type="PANTHER" id="PTHR47266">
    <property type="entry name" value="ENDONUCLEASE-RELATED"/>
    <property type="match status" value="1"/>
</dbReference>
<proteinExistence type="predicted"/>
<dbReference type="RefSeq" id="XP_022156990.1">
    <property type="nucleotide sequence ID" value="XM_022301298.1"/>
</dbReference>
<dbReference type="InterPro" id="IPR052160">
    <property type="entry name" value="Gypsy_RT_Integrase-like"/>
</dbReference>
<accession>A0A6J1DRX3</accession>
<dbReference type="Proteomes" id="UP000504603">
    <property type="component" value="Unplaced"/>
</dbReference>
<gene>
    <name evidence="2" type="primary">LOC111023819</name>
</gene>
<dbReference type="GeneID" id="111023819"/>
<organism evidence="1 2">
    <name type="scientific">Momordica charantia</name>
    <name type="common">Bitter gourd</name>
    <name type="synonym">Balsam pear</name>
    <dbReference type="NCBI Taxonomy" id="3673"/>
    <lineage>
        <taxon>Eukaryota</taxon>
        <taxon>Viridiplantae</taxon>
        <taxon>Streptophyta</taxon>
        <taxon>Embryophyta</taxon>
        <taxon>Tracheophyta</taxon>
        <taxon>Spermatophyta</taxon>
        <taxon>Magnoliopsida</taxon>
        <taxon>eudicotyledons</taxon>
        <taxon>Gunneridae</taxon>
        <taxon>Pentapetalae</taxon>
        <taxon>rosids</taxon>
        <taxon>fabids</taxon>
        <taxon>Cucurbitales</taxon>
        <taxon>Cucurbitaceae</taxon>
        <taxon>Momordiceae</taxon>
        <taxon>Momordica</taxon>
    </lineage>
</organism>
<name>A0A6J1DRX3_MOMCH</name>
<sequence length="157" mass="18267">MTAYKTPIGTSPYKLVFGKACHLPLELEQKAFWAVKMLNMDLEAAGEARKFQLLELDEFKKEAYENAKVYKEKIKVWHDRRIKPRTIEEGQKVLLFNSRLKLFPGKLKSRWSGLFTVMKAREKLYQFTAIIAKAESGEVEKVWSTSSMLEHKPGIRK</sequence>
<keyword evidence="1" id="KW-1185">Reference proteome</keyword>
<evidence type="ECO:0000313" key="2">
    <source>
        <dbReference type="RefSeq" id="XP_022156990.1"/>
    </source>
</evidence>
<evidence type="ECO:0000313" key="1">
    <source>
        <dbReference type="Proteomes" id="UP000504603"/>
    </source>
</evidence>
<dbReference type="KEGG" id="mcha:111023819"/>
<reference evidence="2" key="1">
    <citation type="submission" date="2025-08" db="UniProtKB">
        <authorList>
            <consortium name="RefSeq"/>
        </authorList>
    </citation>
    <scope>IDENTIFICATION</scope>
    <source>
        <strain evidence="2">OHB3-1</strain>
    </source>
</reference>